<reference evidence="2 3" key="1">
    <citation type="journal article" date="2018" name="PLoS Genet.">
        <title>Population sequencing reveals clonal diversity and ancestral inbreeding in the grapevine cultivar Chardonnay.</title>
        <authorList>
            <person name="Roach M.J."/>
            <person name="Johnson D.L."/>
            <person name="Bohlmann J."/>
            <person name="van Vuuren H.J."/>
            <person name="Jones S.J."/>
            <person name="Pretorius I.S."/>
            <person name="Schmidt S.A."/>
            <person name="Borneman A.R."/>
        </authorList>
    </citation>
    <scope>NUCLEOTIDE SEQUENCE [LARGE SCALE GENOMIC DNA]</scope>
    <source>
        <strain evidence="3">cv. Chardonnay</strain>
        <tissue evidence="2">Leaf</tissue>
    </source>
</reference>
<name>A0A438ITT0_VITVI</name>
<accession>A0A438ITT0</accession>
<evidence type="ECO:0000313" key="2">
    <source>
        <dbReference type="EMBL" id="RVX00148.1"/>
    </source>
</evidence>
<gene>
    <name evidence="2" type="ORF">CK203_026575</name>
</gene>
<dbReference type="AlphaFoldDB" id="A0A438ITT0"/>
<organism evidence="2 3">
    <name type="scientific">Vitis vinifera</name>
    <name type="common">Grape</name>
    <dbReference type="NCBI Taxonomy" id="29760"/>
    <lineage>
        <taxon>Eukaryota</taxon>
        <taxon>Viridiplantae</taxon>
        <taxon>Streptophyta</taxon>
        <taxon>Embryophyta</taxon>
        <taxon>Tracheophyta</taxon>
        <taxon>Spermatophyta</taxon>
        <taxon>Magnoliopsida</taxon>
        <taxon>eudicotyledons</taxon>
        <taxon>Gunneridae</taxon>
        <taxon>Pentapetalae</taxon>
        <taxon>rosids</taxon>
        <taxon>Vitales</taxon>
        <taxon>Vitaceae</taxon>
        <taxon>Viteae</taxon>
        <taxon>Vitis</taxon>
    </lineage>
</organism>
<feature type="compositionally biased region" description="Basic and acidic residues" evidence="1">
    <location>
        <begin position="97"/>
        <end position="108"/>
    </location>
</feature>
<dbReference type="EMBL" id="QGNW01000083">
    <property type="protein sequence ID" value="RVX00148.1"/>
    <property type="molecule type" value="Genomic_DNA"/>
</dbReference>
<evidence type="ECO:0000256" key="1">
    <source>
        <dbReference type="SAM" id="MobiDB-lite"/>
    </source>
</evidence>
<dbReference type="Proteomes" id="UP000288805">
    <property type="component" value="Unassembled WGS sequence"/>
</dbReference>
<protein>
    <submittedName>
        <fullName evidence="2">Uncharacterized protein</fullName>
    </submittedName>
</protein>
<evidence type="ECO:0000313" key="3">
    <source>
        <dbReference type="Proteomes" id="UP000288805"/>
    </source>
</evidence>
<comment type="caution">
    <text evidence="2">The sequence shown here is derived from an EMBL/GenBank/DDBJ whole genome shotgun (WGS) entry which is preliminary data.</text>
</comment>
<sequence>MIIDVWWENEDVVFLMVMEEKQNKRSSLEVGILAWDWDPCNIMGDLSWMKVCLHAMASRVPGCNLIITATAPQSQLADASQVIEGRYPGEDEPGSEESEHGNLEANLADHQEVVMIT</sequence>
<feature type="region of interest" description="Disordered" evidence="1">
    <location>
        <begin position="84"/>
        <end position="108"/>
    </location>
</feature>
<proteinExistence type="predicted"/>